<keyword evidence="8" id="KW-0560">Oxidoreductase</keyword>
<evidence type="ECO:0000256" key="5">
    <source>
        <dbReference type="ARBA" id="ARBA00023004"/>
    </source>
</evidence>
<keyword evidence="7" id="KW-0687">Ribonucleoprotein</keyword>
<comment type="cofactor">
    <cofactor evidence="8">
        <name>[4Fe-4S] cluster</name>
        <dbReference type="ChEBI" id="CHEBI:49883"/>
    </cofactor>
    <text evidence="8">Binds 1 [4Fe-4S] cluster per subunit.</text>
</comment>
<dbReference type="NCBIfam" id="NF000907">
    <property type="entry name" value="PRK00087.1"/>
    <property type="match status" value="1"/>
</dbReference>
<protein>
    <recommendedName>
        <fullName evidence="8">4-hydroxy-3-methylbut-2-enyl diphosphate reductase</fullName>
        <shortName evidence="8">HMBPP reductase</shortName>
        <ecNumber evidence="8">1.17.7.4</ecNumber>
    </recommendedName>
</protein>
<dbReference type="InterPro" id="IPR012340">
    <property type="entry name" value="NA-bd_OB-fold"/>
</dbReference>
<evidence type="ECO:0000313" key="11">
    <source>
        <dbReference type="Proteomes" id="UP000194903"/>
    </source>
</evidence>
<feature type="binding site" evidence="8">
    <location>
        <position position="226"/>
    </location>
    <ligand>
        <name>(2E)-4-hydroxy-3-methylbut-2-enyl diphosphate</name>
        <dbReference type="ChEBI" id="CHEBI:128753"/>
    </ligand>
</feature>
<feature type="binding site" evidence="8">
    <location>
        <position position="228"/>
    </location>
    <ligand>
        <name>dimethylallyl diphosphate</name>
        <dbReference type="ChEBI" id="CHEBI:57623"/>
    </ligand>
</feature>
<feature type="binding site" evidence="8">
    <location>
        <position position="228"/>
    </location>
    <ligand>
        <name>(2E)-4-hydroxy-3-methylbut-2-enyl diphosphate</name>
        <dbReference type="ChEBI" id="CHEBI:128753"/>
    </ligand>
</feature>
<reference evidence="10 11" key="1">
    <citation type="submission" date="2017-05" db="EMBL/GenBank/DDBJ databases">
        <title>Butyricicoccus porcorum sp. nov. a butyrate-producing bacterium from the swine intestinal tract.</title>
        <authorList>
            <person name="Trachsel J."/>
            <person name="Humphrey S."/>
            <person name="Allen H.K."/>
        </authorList>
    </citation>
    <scope>NUCLEOTIDE SEQUENCE [LARGE SCALE GENOMIC DNA]</scope>
    <source>
        <strain evidence="10">BB10</strain>
    </source>
</reference>
<keyword evidence="3 8" id="KW-0479">Metal-binding</keyword>
<feature type="domain" description="S1 motif" evidence="9">
    <location>
        <begin position="486"/>
        <end position="554"/>
    </location>
</feature>
<dbReference type="GO" id="GO:0046872">
    <property type="term" value="F:metal ion binding"/>
    <property type="evidence" value="ECO:0007669"/>
    <property type="project" value="UniProtKB-KW"/>
</dbReference>
<comment type="pathway">
    <text evidence="8">Isoprenoid biosynthesis; isopentenyl diphosphate biosynthesis via DXP pathway; isopentenyl diphosphate from 1-deoxy-D-xylulose 5-phosphate: step 6/6.</text>
</comment>
<dbReference type="GO" id="GO:0003729">
    <property type="term" value="F:mRNA binding"/>
    <property type="evidence" value="ECO:0007669"/>
    <property type="project" value="UniProtKB-ARBA"/>
</dbReference>
<evidence type="ECO:0000313" key="10">
    <source>
        <dbReference type="EMBL" id="OUM20939.1"/>
    </source>
</evidence>
<evidence type="ECO:0000256" key="4">
    <source>
        <dbReference type="ARBA" id="ARBA00022980"/>
    </source>
</evidence>
<feature type="binding site" evidence="8">
    <location>
        <position position="40"/>
    </location>
    <ligand>
        <name>(2E)-4-hydroxy-3-methylbut-2-enyl diphosphate</name>
        <dbReference type="ChEBI" id="CHEBI:128753"/>
    </ligand>
</feature>
<dbReference type="FunFam" id="2.40.50.140:FF:000051">
    <property type="entry name" value="RNA-binding transcriptional accessory protein"/>
    <property type="match status" value="1"/>
</dbReference>
<dbReference type="CDD" id="cd05687">
    <property type="entry name" value="S1_RPS1_repeat_ec1_hs1"/>
    <property type="match status" value="1"/>
</dbReference>
<keyword evidence="2 8" id="KW-0004">4Fe-4S</keyword>
<dbReference type="SMART" id="SM00316">
    <property type="entry name" value="S1"/>
    <property type="match status" value="4"/>
</dbReference>
<feature type="binding site" evidence="8">
    <location>
        <position position="73"/>
    </location>
    <ligand>
        <name>(2E)-4-hydroxy-3-methylbut-2-enyl diphosphate</name>
        <dbReference type="ChEBI" id="CHEBI:128753"/>
    </ligand>
</feature>
<dbReference type="GO" id="GO:0019288">
    <property type="term" value="P:isopentenyl diphosphate biosynthetic process, methylerythritol 4-phosphate pathway"/>
    <property type="evidence" value="ECO:0007669"/>
    <property type="project" value="UniProtKB-UniRule"/>
</dbReference>
<dbReference type="AlphaFoldDB" id="A0A252F593"/>
<feature type="binding site" evidence="8">
    <location>
        <position position="73"/>
    </location>
    <ligand>
        <name>dimethylallyl diphosphate</name>
        <dbReference type="ChEBI" id="CHEBI:57623"/>
    </ligand>
</feature>
<dbReference type="UniPathway" id="UPA00056">
    <property type="reaction ID" value="UER00097"/>
</dbReference>
<dbReference type="GO" id="GO:0003735">
    <property type="term" value="F:structural constituent of ribosome"/>
    <property type="evidence" value="ECO:0007669"/>
    <property type="project" value="TreeGrafter"/>
</dbReference>
<dbReference type="Proteomes" id="UP000194903">
    <property type="component" value="Unassembled WGS sequence"/>
</dbReference>
<keyword evidence="5 8" id="KW-0408">Iron</keyword>
<dbReference type="PANTHER" id="PTHR10724:SF7">
    <property type="entry name" value="SMALL RIBOSOMAL SUBUNIT PROTEIN BS1C"/>
    <property type="match status" value="1"/>
</dbReference>
<dbReference type="CDD" id="cd13944">
    <property type="entry name" value="lytB_ispH"/>
    <property type="match status" value="1"/>
</dbReference>
<dbReference type="SUPFAM" id="SSF50249">
    <property type="entry name" value="Nucleic acid-binding proteins"/>
    <property type="match status" value="4"/>
</dbReference>
<comment type="similarity">
    <text evidence="1">Belongs to the bacterial ribosomal protein bS1 family.</text>
</comment>
<dbReference type="GO" id="GO:0016114">
    <property type="term" value="P:terpenoid biosynthetic process"/>
    <property type="evidence" value="ECO:0007669"/>
    <property type="project" value="UniProtKB-UniRule"/>
</dbReference>
<comment type="caution">
    <text evidence="10">The sequence shown here is derived from an EMBL/GenBank/DDBJ whole genome shotgun (WGS) entry which is preliminary data.</text>
</comment>
<dbReference type="CDD" id="cd04465">
    <property type="entry name" value="S1_RPS1_repeat_ec2_hs2"/>
    <property type="match status" value="1"/>
</dbReference>
<feature type="binding site" evidence="8">
    <location>
        <position position="227"/>
    </location>
    <ligand>
        <name>(2E)-4-hydroxy-3-methylbut-2-enyl diphosphate</name>
        <dbReference type="ChEBI" id="CHEBI:128753"/>
    </ligand>
</feature>
<dbReference type="PANTHER" id="PTHR10724">
    <property type="entry name" value="30S RIBOSOMAL PROTEIN S1"/>
    <property type="match status" value="1"/>
</dbReference>
<dbReference type="Pfam" id="PF02401">
    <property type="entry name" value="LYTB"/>
    <property type="match status" value="1"/>
</dbReference>
<feature type="domain" description="S1 motif" evidence="9">
    <location>
        <begin position="312"/>
        <end position="381"/>
    </location>
</feature>
<comment type="pathway">
    <text evidence="8">Isoprenoid biosynthesis; dimethylallyl diphosphate biosynthesis; dimethylallyl diphosphate from (2E)-4-hydroxy-3-methylbutenyl diphosphate: step 1/1.</text>
</comment>
<evidence type="ECO:0000256" key="1">
    <source>
        <dbReference type="ARBA" id="ARBA00006767"/>
    </source>
</evidence>
<sequence length="648" mass="71734">MMVTVAKTAGFCFGVRRAVEMAEQACTQYGSIWALGDIIHNTHEVERLEALGVHKAEHVDDVPDNVPVLIRAHGVPESVMLRLKEKGCTPVDATCPFVGKIHHIVREESQNGRHIIIIGSRNHPEVVGIQGWCGASDVFETPEELEKALSGDTEKARQLREKPVGIVAQTTINRKIFDICSKFIKKECTNAKIFDTICNATDERQKEARLLAGKSDIMIVIGDRKSSNTKRLYEISTSLCDRVLYIEDASGLTGQEVRGMERPFIGITAGASTPAWIIKEVRNMMSDETRIETGSEDFAAMLEESFKTLNTGDKVTGTVLKISQNEVHVDLGVKHAAYIPMHELSDDPSFNLEESIHVGDEIEAVVVRVNDAEGTIVLSKKRVDQMKGWESIEAAKEEKTVIEGKVSEENKGGVVASAFGVRVFIPASQTGIPKGQPLSQLVGQVARFRITEINRQRKRVVGSIRAVLQEERRAAAEKVWETIEVGNEYTGTVKSLTSYGAFVDIGGVDGMIHISELSWGRIKHPSEVVNVGDTVNVYVIGLDRENKKISLGYKRPEDNPWNVFTTNYEVGDTATVRILKFMPFGAFAQIIPGVDGLIHISQIANRRIEKPEEVLTKDEEVEAKIIDIDTEKKKVSLSIRALLNQDDE</sequence>
<dbReference type="InterPro" id="IPR035104">
    <property type="entry name" value="Ribosomal_protein_S1-like"/>
</dbReference>
<dbReference type="InterPro" id="IPR003451">
    <property type="entry name" value="LytB/IspH"/>
</dbReference>
<dbReference type="Gene3D" id="2.40.50.140">
    <property type="entry name" value="Nucleic acid-binding proteins"/>
    <property type="match status" value="4"/>
</dbReference>
<feature type="binding site" evidence="8">
    <location>
        <position position="272"/>
    </location>
    <ligand>
        <name>isopentenyl diphosphate</name>
        <dbReference type="ChEBI" id="CHEBI:128769"/>
    </ligand>
</feature>
<feature type="binding site" evidence="8">
    <location>
        <position position="170"/>
    </location>
    <ligand>
        <name>(2E)-4-hydroxy-3-methylbut-2-enyl diphosphate</name>
        <dbReference type="ChEBI" id="CHEBI:128753"/>
    </ligand>
</feature>
<feature type="binding site" evidence="8">
    <location>
        <position position="198"/>
    </location>
    <ligand>
        <name>[4Fe-4S] cluster</name>
        <dbReference type="ChEBI" id="CHEBI:49883"/>
    </ligand>
</feature>
<dbReference type="GO" id="GO:0051539">
    <property type="term" value="F:4 iron, 4 sulfur cluster binding"/>
    <property type="evidence" value="ECO:0007669"/>
    <property type="project" value="UniProtKB-UniRule"/>
</dbReference>
<keyword evidence="4 10" id="KW-0689">Ribosomal protein</keyword>
<dbReference type="GO" id="GO:0051745">
    <property type="term" value="F:4-hydroxy-3-methylbut-2-enyl diphosphate reductase activity"/>
    <property type="evidence" value="ECO:0007669"/>
    <property type="project" value="UniProtKB-UniRule"/>
</dbReference>
<dbReference type="UniPathway" id="UPA00059">
    <property type="reaction ID" value="UER00105"/>
</dbReference>
<dbReference type="PROSITE" id="PS50126">
    <property type="entry name" value="S1"/>
    <property type="match status" value="4"/>
</dbReference>
<feature type="active site" description="Proton donor" evidence="8">
    <location>
        <position position="125"/>
    </location>
</feature>
<feature type="binding site" evidence="8">
    <location>
        <position position="40"/>
    </location>
    <ligand>
        <name>isopentenyl diphosphate</name>
        <dbReference type="ChEBI" id="CHEBI:128769"/>
    </ligand>
</feature>
<feature type="binding site" evidence="8">
    <location>
        <position position="123"/>
    </location>
    <ligand>
        <name>(2E)-4-hydroxy-3-methylbut-2-enyl diphosphate</name>
        <dbReference type="ChEBI" id="CHEBI:128753"/>
    </ligand>
</feature>
<dbReference type="GO" id="GO:0022627">
    <property type="term" value="C:cytosolic small ribosomal subunit"/>
    <property type="evidence" value="ECO:0007669"/>
    <property type="project" value="TreeGrafter"/>
</dbReference>
<dbReference type="OrthoDB" id="9804077at2"/>
<feature type="domain" description="S1 motif" evidence="9">
    <location>
        <begin position="399"/>
        <end position="465"/>
    </location>
</feature>
<dbReference type="GO" id="GO:0006412">
    <property type="term" value="P:translation"/>
    <property type="evidence" value="ECO:0007669"/>
    <property type="project" value="TreeGrafter"/>
</dbReference>
<dbReference type="EMBL" id="NHOC01000004">
    <property type="protein sequence ID" value="OUM20939.1"/>
    <property type="molecule type" value="Genomic_DNA"/>
</dbReference>
<feature type="binding site" evidence="8">
    <location>
        <position position="228"/>
    </location>
    <ligand>
        <name>isopentenyl diphosphate</name>
        <dbReference type="ChEBI" id="CHEBI:128769"/>
    </ligand>
</feature>
<evidence type="ECO:0000256" key="2">
    <source>
        <dbReference type="ARBA" id="ARBA00022485"/>
    </source>
</evidence>
<comment type="similarity">
    <text evidence="8">Belongs to the IspH family.</text>
</comment>
<evidence type="ECO:0000256" key="8">
    <source>
        <dbReference type="HAMAP-Rule" id="MF_00191"/>
    </source>
</evidence>
<feature type="binding site" evidence="8">
    <location>
        <position position="272"/>
    </location>
    <ligand>
        <name>dimethylallyl diphosphate</name>
        <dbReference type="ChEBI" id="CHEBI:57623"/>
    </ligand>
</feature>
<dbReference type="NCBIfam" id="TIGR00216">
    <property type="entry name" value="ispH_lytB"/>
    <property type="match status" value="1"/>
</dbReference>
<dbReference type="NCBIfam" id="NF005208">
    <property type="entry name" value="PRK06676.1"/>
    <property type="match status" value="1"/>
</dbReference>
<dbReference type="InterPro" id="IPR050437">
    <property type="entry name" value="Ribos_protein_bS1-like"/>
</dbReference>
<dbReference type="Gene3D" id="3.40.50.11270">
    <property type="match status" value="1"/>
</dbReference>
<dbReference type="EC" id="1.17.7.4" evidence="8"/>
<feature type="domain" description="S1 motif" evidence="9">
    <location>
        <begin position="571"/>
        <end position="640"/>
    </location>
</feature>
<keyword evidence="8" id="KW-0414">Isoprene biosynthesis</keyword>
<feature type="binding site" evidence="8">
    <location>
        <position position="226"/>
    </location>
    <ligand>
        <name>dimethylallyl diphosphate</name>
        <dbReference type="ChEBI" id="CHEBI:57623"/>
    </ligand>
</feature>
<evidence type="ECO:0000259" key="9">
    <source>
        <dbReference type="PROSITE" id="PS50126"/>
    </source>
</evidence>
<feature type="binding site" evidence="8">
    <location>
        <position position="227"/>
    </location>
    <ligand>
        <name>isopentenyl diphosphate</name>
        <dbReference type="ChEBI" id="CHEBI:128769"/>
    </ligand>
</feature>
<comment type="function">
    <text evidence="8">Catalyzes the conversion of 1-hydroxy-2-methyl-2-(E)-butenyl 4-diphosphate (HMBPP) into a mixture of isopentenyl diphosphate (IPP) and dimethylallyl diphosphate (DMAPP). Acts in the terminal step of the DOXP/MEP pathway for isoprenoid precursor biosynthesis.</text>
</comment>
<gene>
    <name evidence="8" type="primary">ispH</name>
    <name evidence="10" type="ORF">CBW42_04990</name>
</gene>
<dbReference type="HAMAP" id="MF_00191">
    <property type="entry name" value="IspH"/>
    <property type="match status" value="1"/>
</dbReference>
<accession>A0A252F593</accession>
<feature type="binding site" evidence="8">
    <location>
        <position position="123"/>
    </location>
    <ligand>
        <name>isopentenyl diphosphate</name>
        <dbReference type="ChEBI" id="CHEBI:128769"/>
    </ligand>
</feature>
<feature type="binding site" evidence="8">
    <location>
        <position position="40"/>
    </location>
    <ligand>
        <name>dimethylallyl diphosphate</name>
        <dbReference type="ChEBI" id="CHEBI:57623"/>
    </ligand>
</feature>
<evidence type="ECO:0000256" key="7">
    <source>
        <dbReference type="ARBA" id="ARBA00023274"/>
    </source>
</evidence>
<feature type="binding site" evidence="8">
    <location>
        <position position="73"/>
    </location>
    <ligand>
        <name>isopentenyl diphosphate</name>
        <dbReference type="ChEBI" id="CHEBI:128769"/>
    </ligand>
</feature>
<dbReference type="Gene3D" id="3.40.1010.20">
    <property type="entry name" value="4-hydroxy-3-methylbut-2-enyl diphosphate reductase, catalytic domain"/>
    <property type="match status" value="2"/>
</dbReference>
<evidence type="ECO:0000256" key="6">
    <source>
        <dbReference type="ARBA" id="ARBA00023014"/>
    </source>
</evidence>
<dbReference type="PRINTS" id="PR00681">
    <property type="entry name" value="RIBOSOMALS1"/>
</dbReference>
<evidence type="ECO:0000256" key="3">
    <source>
        <dbReference type="ARBA" id="ARBA00022723"/>
    </source>
</evidence>
<feature type="binding site" evidence="8">
    <location>
        <position position="227"/>
    </location>
    <ligand>
        <name>dimethylallyl diphosphate</name>
        <dbReference type="ChEBI" id="CHEBI:57623"/>
    </ligand>
</feature>
<feature type="binding site" evidence="8">
    <location>
        <position position="95"/>
    </location>
    <ligand>
        <name>[4Fe-4S] cluster</name>
        <dbReference type="ChEBI" id="CHEBI:49883"/>
    </ligand>
</feature>
<feature type="binding site" evidence="8">
    <location>
        <position position="226"/>
    </location>
    <ligand>
        <name>isopentenyl diphosphate</name>
        <dbReference type="ChEBI" id="CHEBI:128769"/>
    </ligand>
</feature>
<keyword evidence="11" id="KW-1185">Reference proteome</keyword>
<feature type="binding site" evidence="8">
    <location>
        <position position="12"/>
    </location>
    <ligand>
        <name>[4Fe-4S] cluster</name>
        <dbReference type="ChEBI" id="CHEBI:49883"/>
    </ligand>
</feature>
<feature type="binding site" evidence="8">
    <location>
        <position position="272"/>
    </location>
    <ligand>
        <name>(2E)-4-hydroxy-3-methylbut-2-enyl diphosphate</name>
        <dbReference type="ChEBI" id="CHEBI:128753"/>
    </ligand>
</feature>
<name>A0A252F593_9FIRM</name>
<dbReference type="CDD" id="cd05688">
    <property type="entry name" value="S1_RPS1_repeat_ec3"/>
    <property type="match status" value="1"/>
</dbReference>
<dbReference type="GO" id="GO:0050992">
    <property type="term" value="P:dimethylallyl diphosphate biosynthetic process"/>
    <property type="evidence" value="ECO:0007669"/>
    <property type="project" value="UniProtKB-UniRule"/>
</dbReference>
<organism evidence="10 11">
    <name type="scientific">Butyricicoccus porcorum</name>
    <dbReference type="NCBI Taxonomy" id="1945634"/>
    <lineage>
        <taxon>Bacteria</taxon>
        <taxon>Bacillati</taxon>
        <taxon>Bacillota</taxon>
        <taxon>Clostridia</taxon>
        <taxon>Eubacteriales</taxon>
        <taxon>Butyricicoccaceae</taxon>
        <taxon>Butyricicoccus</taxon>
    </lineage>
</organism>
<dbReference type="InterPro" id="IPR003029">
    <property type="entry name" value="S1_domain"/>
</dbReference>
<proteinExistence type="inferred from homology"/>
<feature type="binding site" evidence="8">
    <location>
        <position position="123"/>
    </location>
    <ligand>
        <name>dimethylallyl diphosphate</name>
        <dbReference type="ChEBI" id="CHEBI:57623"/>
    </ligand>
</feature>
<comment type="catalytic activity">
    <reaction evidence="8">
        <text>dimethylallyl diphosphate + 2 oxidized [2Fe-2S]-[ferredoxin] + H2O = (2E)-4-hydroxy-3-methylbut-2-enyl diphosphate + 2 reduced [2Fe-2S]-[ferredoxin] + 2 H(+)</text>
        <dbReference type="Rhea" id="RHEA:24825"/>
        <dbReference type="Rhea" id="RHEA-COMP:10000"/>
        <dbReference type="Rhea" id="RHEA-COMP:10001"/>
        <dbReference type="ChEBI" id="CHEBI:15377"/>
        <dbReference type="ChEBI" id="CHEBI:15378"/>
        <dbReference type="ChEBI" id="CHEBI:33737"/>
        <dbReference type="ChEBI" id="CHEBI:33738"/>
        <dbReference type="ChEBI" id="CHEBI:57623"/>
        <dbReference type="ChEBI" id="CHEBI:128753"/>
        <dbReference type="EC" id="1.17.7.4"/>
    </reaction>
</comment>
<keyword evidence="6 8" id="KW-0411">Iron-sulfur</keyword>
<comment type="catalytic activity">
    <reaction evidence="8">
        <text>isopentenyl diphosphate + 2 oxidized [2Fe-2S]-[ferredoxin] + H2O = (2E)-4-hydroxy-3-methylbut-2-enyl diphosphate + 2 reduced [2Fe-2S]-[ferredoxin] + 2 H(+)</text>
        <dbReference type="Rhea" id="RHEA:24488"/>
        <dbReference type="Rhea" id="RHEA-COMP:10000"/>
        <dbReference type="Rhea" id="RHEA-COMP:10001"/>
        <dbReference type="ChEBI" id="CHEBI:15377"/>
        <dbReference type="ChEBI" id="CHEBI:15378"/>
        <dbReference type="ChEBI" id="CHEBI:33737"/>
        <dbReference type="ChEBI" id="CHEBI:33738"/>
        <dbReference type="ChEBI" id="CHEBI:128753"/>
        <dbReference type="ChEBI" id="CHEBI:128769"/>
        <dbReference type="EC" id="1.17.7.4"/>
    </reaction>
</comment>
<dbReference type="Pfam" id="PF00575">
    <property type="entry name" value="S1"/>
    <property type="match status" value="4"/>
</dbReference>